<dbReference type="InterPro" id="IPR036388">
    <property type="entry name" value="WH-like_DNA-bd_sf"/>
</dbReference>
<dbReference type="GO" id="GO:0003677">
    <property type="term" value="F:DNA binding"/>
    <property type="evidence" value="ECO:0007669"/>
    <property type="project" value="UniProtKB-KW"/>
</dbReference>
<proteinExistence type="predicted"/>
<gene>
    <name evidence="5" type="ORF">EDM59_05425</name>
</gene>
<name>A0A3M8DLQ0_9BACL</name>
<sequence>MEHTMEACALDPALDVIVGKWKCSILFHLFHGTKRFSELQKGIPDITKKMLTSQLRELEEHDIIQRVVYPVVPPKVEYSLTEYGRTLEPVLSSIHQWGRSHAEHMRVRRSSLILEDTRQSL</sequence>
<evidence type="ECO:0000256" key="2">
    <source>
        <dbReference type="ARBA" id="ARBA00023125"/>
    </source>
</evidence>
<dbReference type="InterPro" id="IPR002577">
    <property type="entry name" value="HTH_HxlR"/>
</dbReference>
<dbReference type="PANTHER" id="PTHR33204:SF29">
    <property type="entry name" value="TRANSCRIPTIONAL REGULATOR"/>
    <property type="match status" value="1"/>
</dbReference>
<keyword evidence="1" id="KW-0805">Transcription regulation</keyword>
<evidence type="ECO:0000256" key="3">
    <source>
        <dbReference type="ARBA" id="ARBA00023163"/>
    </source>
</evidence>
<dbReference type="SUPFAM" id="SSF46785">
    <property type="entry name" value="Winged helix' DNA-binding domain"/>
    <property type="match status" value="1"/>
</dbReference>
<protein>
    <submittedName>
        <fullName evidence="5">Transcriptional regulator</fullName>
    </submittedName>
</protein>
<dbReference type="Pfam" id="PF01638">
    <property type="entry name" value="HxlR"/>
    <property type="match status" value="1"/>
</dbReference>
<comment type="caution">
    <text evidence="5">The sequence shown here is derived from an EMBL/GenBank/DDBJ whole genome shotgun (WGS) entry which is preliminary data.</text>
</comment>
<keyword evidence="6" id="KW-1185">Reference proteome</keyword>
<keyword evidence="3" id="KW-0804">Transcription</keyword>
<evidence type="ECO:0000313" key="6">
    <source>
        <dbReference type="Proteomes" id="UP000269573"/>
    </source>
</evidence>
<evidence type="ECO:0000256" key="1">
    <source>
        <dbReference type="ARBA" id="ARBA00023015"/>
    </source>
</evidence>
<dbReference type="GeneID" id="301131163"/>
<dbReference type="PANTHER" id="PTHR33204">
    <property type="entry name" value="TRANSCRIPTIONAL REGULATOR, MARR FAMILY"/>
    <property type="match status" value="1"/>
</dbReference>
<dbReference type="AlphaFoldDB" id="A0A3M8DLQ0"/>
<evidence type="ECO:0000259" key="4">
    <source>
        <dbReference type="PROSITE" id="PS51118"/>
    </source>
</evidence>
<dbReference type="InterPro" id="IPR036390">
    <property type="entry name" value="WH_DNA-bd_sf"/>
</dbReference>
<feature type="domain" description="HTH hxlR-type" evidence="4">
    <location>
        <begin position="8"/>
        <end position="106"/>
    </location>
</feature>
<dbReference type="Gene3D" id="1.10.10.10">
    <property type="entry name" value="Winged helix-like DNA-binding domain superfamily/Winged helix DNA-binding domain"/>
    <property type="match status" value="1"/>
</dbReference>
<organism evidence="5 6">
    <name type="scientific">Brevibacillus nitrificans</name>
    <dbReference type="NCBI Taxonomy" id="651560"/>
    <lineage>
        <taxon>Bacteria</taxon>
        <taxon>Bacillati</taxon>
        <taxon>Bacillota</taxon>
        <taxon>Bacilli</taxon>
        <taxon>Bacillales</taxon>
        <taxon>Paenibacillaceae</taxon>
        <taxon>Brevibacillus</taxon>
    </lineage>
</organism>
<dbReference type="RefSeq" id="WP_122922661.1">
    <property type="nucleotide sequence ID" value="NZ_RHHU01000003.1"/>
</dbReference>
<reference evidence="5 6" key="1">
    <citation type="submission" date="2018-10" db="EMBL/GenBank/DDBJ databases">
        <title>Phylogenomics of Brevibacillus.</title>
        <authorList>
            <person name="Dunlap C."/>
        </authorList>
    </citation>
    <scope>NUCLEOTIDE SEQUENCE [LARGE SCALE GENOMIC DNA]</scope>
    <source>
        <strain evidence="5 6">JCM 15774</strain>
    </source>
</reference>
<evidence type="ECO:0000313" key="5">
    <source>
        <dbReference type="EMBL" id="RNB88559.1"/>
    </source>
</evidence>
<dbReference type="EMBL" id="RHHU01000003">
    <property type="protein sequence ID" value="RNB88559.1"/>
    <property type="molecule type" value="Genomic_DNA"/>
</dbReference>
<keyword evidence="2" id="KW-0238">DNA-binding</keyword>
<accession>A0A3M8DLQ0</accession>
<dbReference type="PROSITE" id="PS51118">
    <property type="entry name" value="HTH_HXLR"/>
    <property type="match status" value="1"/>
</dbReference>
<dbReference type="Proteomes" id="UP000269573">
    <property type="component" value="Unassembled WGS sequence"/>
</dbReference>